<evidence type="ECO:0000313" key="2">
    <source>
        <dbReference type="EMBL" id="KLU86923.1"/>
    </source>
</evidence>
<dbReference type="Proteomes" id="UP000011715">
    <property type="component" value="Unassembled WGS sequence"/>
</dbReference>
<reference evidence="2" key="3">
    <citation type="submission" date="2011-03" db="EMBL/GenBank/DDBJ databases">
        <title>Annotation of Magnaporthe poae ATCC 64411.</title>
        <authorList>
            <person name="Ma L.-J."/>
            <person name="Dead R."/>
            <person name="Young S.K."/>
            <person name="Zeng Q."/>
            <person name="Gargeya S."/>
            <person name="Fitzgerald M."/>
            <person name="Haas B."/>
            <person name="Abouelleil A."/>
            <person name="Alvarado L."/>
            <person name="Arachchi H.M."/>
            <person name="Berlin A."/>
            <person name="Brown A."/>
            <person name="Chapman S.B."/>
            <person name="Chen Z."/>
            <person name="Dunbar C."/>
            <person name="Freedman E."/>
            <person name="Gearin G."/>
            <person name="Gellesch M."/>
            <person name="Goldberg J."/>
            <person name="Griggs A."/>
            <person name="Gujja S."/>
            <person name="Heiman D."/>
            <person name="Howarth C."/>
            <person name="Larson L."/>
            <person name="Lui A."/>
            <person name="MacDonald P.J.P."/>
            <person name="Mehta T."/>
            <person name="Montmayeur A."/>
            <person name="Murphy C."/>
            <person name="Neiman D."/>
            <person name="Pearson M."/>
            <person name="Priest M."/>
            <person name="Roberts A."/>
            <person name="Saif S."/>
            <person name="Shea T."/>
            <person name="Shenoy N."/>
            <person name="Sisk P."/>
            <person name="Stolte C."/>
            <person name="Sykes S."/>
            <person name="Yandava C."/>
            <person name="Wortman J."/>
            <person name="Nusbaum C."/>
            <person name="Birren B."/>
        </authorList>
    </citation>
    <scope>NUCLEOTIDE SEQUENCE</scope>
    <source>
        <strain evidence="2">ATCC 64411</strain>
    </source>
</reference>
<feature type="region of interest" description="Disordered" evidence="1">
    <location>
        <begin position="70"/>
        <end position="115"/>
    </location>
</feature>
<evidence type="ECO:0000313" key="3">
    <source>
        <dbReference type="EnsemblFungi" id="MAPG_05930T0"/>
    </source>
</evidence>
<protein>
    <submittedName>
        <fullName evidence="2 3">Uncharacterized protein</fullName>
    </submittedName>
</protein>
<evidence type="ECO:0000256" key="1">
    <source>
        <dbReference type="SAM" id="MobiDB-lite"/>
    </source>
</evidence>
<organism evidence="3 4">
    <name type="scientific">Magnaporthiopsis poae (strain ATCC 64411 / 73-15)</name>
    <name type="common">Kentucky bluegrass fungus</name>
    <name type="synonym">Magnaporthe poae</name>
    <dbReference type="NCBI Taxonomy" id="644358"/>
    <lineage>
        <taxon>Eukaryota</taxon>
        <taxon>Fungi</taxon>
        <taxon>Dikarya</taxon>
        <taxon>Ascomycota</taxon>
        <taxon>Pezizomycotina</taxon>
        <taxon>Sordariomycetes</taxon>
        <taxon>Sordariomycetidae</taxon>
        <taxon>Magnaporthales</taxon>
        <taxon>Magnaporthaceae</taxon>
        <taxon>Magnaporthiopsis</taxon>
    </lineage>
</organism>
<sequence length="115" mass="12661">MHALHRGRAEEEKGLAARASAQKWEIWAAIAGGANRVQQEKGRRNEWMRLNSFHAASLNCHGSRARTARIEASGQDWQGGGRLRRDDGGLETGLGFSRASQDRDDPDLAPDSQPN</sequence>
<dbReference type="AlphaFoldDB" id="A0A0C4E0P8"/>
<dbReference type="EnsemblFungi" id="MAPG_05930T0">
    <property type="protein sequence ID" value="MAPG_05930T0"/>
    <property type="gene ID" value="MAPG_05930"/>
</dbReference>
<name>A0A0C4E0P8_MAGP6</name>
<reference evidence="3" key="5">
    <citation type="submission" date="2015-06" db="UniProtKB">
        <authorList>
            <consortium name="EnsemblFungi"/>
        </authorList>
    </citation>
    <scope>IDENTIFICATION</scope>
    <source>
        <strain evidence="3">ATCC 64411</strain>
    </source>
</reference>
<dbReference type="EMBL" id="GL876970">
    <property type="protein sequence ID" value="KLU86923.1"/>
    <property type="molecule type" value="Genomic_DNA"/>
</dbReference>
<reference evidence="2" key="1">
    <citation type="submission" date="2010-05" db="EMBL/GenBank/DDBJ databases">
        <title>The Genome Sequence of Magnaporthe poae strain ATCC 64411.</title>
        <authorList>
            <consortium name="The Broad Institute Genome Sequencing Platform"/>
            <consortium name="Broad Institute Genome Sequencing Center for Infectious Disease"/>
            <person name="Ma L.-J."/>
            <person name="Dead R."/>
            <person name="Young S."/>
            <person name="Zeng Q."/>
            <person name="Koehrsen M."/>
            <person name="Alvarado L."/>
            <person name="Berlin A."/>
            <person name="Chapman S.B."/>
            <person name="Chen Z."/>
            <person name="Freedman E."/>
            <person name="Gellesch M."/>
            <person name="Goldberg J."/>
            <person name="Griggs A."/>
            <person name="Gujja S."/>
            <person name="Heilman E.R."/>
            <person name="Heiman D."/>
            <person name="Hepburn T."/>
            <person name="Howarth C."/>
            <person name="Jen D."/>
            <person name="Larson L."/>
            <person name="Mehta T."/>
            <person name="Neiman D."/>
            <person name="Pearson M."/>
            <person name="Roberts A."/>
            <person name="Saif S."/>
            <person name="Shea T."/>
            <person name="Shenoy N."/>
            <person name="Sisk P."/>
            <person name="Stolte C."/>
            <person name="Sykes S."/>
            <person name="Walk T."/>
            <person name="White J."/>
            <person name="Yandava C."/>
            <person name="Haas B."/>
            <person name="Nusbaum C."/>
            <person name="Birren B."/>
        </authorList>
    </citation>
    <scope>NUCLEOTIDE SEQUENCE</scope>
    <source>
        <strain evidence="2">ATCC 64411</strain>
    </source>
</reference>
<dbReference type="EMBL" id="ADBL01001418">
    <property type="status" value="NOT_ANNOTATED_CDS"/>
    <property type="molecule type" value="Genomic_DNA"/>
</dbReference>
<accession>A0A0C4E0P8</accession>
<reference evidence="3" key="4">
    <citation type="journal article" date="2015" name="G3 (Bethesda)">
        <title>Genome sequences of three phytopathogenic species of the Magnaporthaceae family of fungi.</title>
        <authorList>
            <person name="Okagaki L.H."/>
            <person name="Nunes C.C."/>
            <person name="Sailsbery J."/>
            <person name="Clay B."/>
            <person name="Brown D."/>
            <person name="John T."/>
            <person name="Oh Y."/>
            <person name="Young N."/>
            <person name="Fitzgerald M."/>
            <person name="Haas B.J."/>
            <person name="Zeng Q."/>
            <person name="Young S."/>
            <person name="Adiconis X."/>
            <person name="Fan L."/>
            <person name="Levin J.Z."/>
            <person name="Mitchell T.K."/>
            <person name="Okubara P.A."/>
            <person name="Farman M.L."/>
            <person name="Kohn L.M."/>
            <person name="Birren B."/>
            <person name="Ma L.-J."/>
            <person name="Dean R.A."/>
        </authorList>
    </citation>
    <scope>NUCLEOTIDE SEQUENCE</scope>
    <source>
        <strain evidence="3">ATCC 64411 / 73-15</strain>
    </source>
</reference>
<gene>
    <name evidence="2" type="ORF">MAPG_05930</name>
</gene>
<proteinExistence type="predicted"/>
<evidence type="ECO:0000313" key="4">
    <source>
        <dbReference type="Proteomes" id="UP000011715"/>
    </source>
</evidence>
<dbReference type="VEuPathDB" id="FungiDB:MAPG_05930"/>
<reference evidence="4" key="2">
    <citation type="submission" date="2010-05" db="EMBL/GenBank/DDBJ databases">
        <title>The genome sequence of Magnaporthe poae strain ATCC 64411.</title>
        <authorList>
            <person name="Ma L.-J."/>
            <person name="Dead R."/>
            <person name="Young S."/>
            <person name="Zeng Q."/>
            <person name="Koehrsen M."/>
            <person name="Alvarado L."/>
            <person name="Berlin A."/>
            <person name="Chapman S.B."/>
            <person name="Chen Z."/>
            <person name="Freedman E."/>
            <person name="Gellesch M."/>
            <person name="Goldberg J."/>
            <person name="Griggs A."/>
            <person name="Gujja S."/>
            <person name="Heilman E.R."/>
            <person name="Heiman D."/>
            <person name="Hepburn T."/>
            <person name="Howarth C."/>
            <person name="Jen D."/>
            <person name="Larson L."/>
            <person name="Mehta T."/>
            <person name="Neiman D."/>
            <person name="Pearson M."/>
            <person name="Roberts A."/>
            <person name="Saif S."/>
            <person name="Shea T."/>
            <person name="Shenoy N."/>
            <person name="Sisk P."/>
            <person name="Stolte C."/>
            <person name="Sykes S."/>
            <person name="Walk T."/>
            <person name="White J."/>
            <person name="Yandava C."/>
            <person name="Haas B."/>
            <person name="Nusbaum C."/>
            <person name="Birren B."/>
        </authorList>
    </citation>
    <scope>NUCLEOTIDE SEQUENCE [LARGE SCALE GENOMIC DNA]</scope>
    <source>
        <strain evidence="4">ATCC 64411 / 73-15</strain>
    </source>
</reference>
<keyword evidence="4" id="KW-1185">Reference proteome</keyword>